<proteinExistence type="predicted"/>
<keyword evidence="2" id="KW-1185">Reference proteome</keyword>
<sequence>MDILTQTCLDRVTAMVSSREVALNDLGALFFQHSVDPQTYEEIVVTINDVKIKLGEIQNLQKSVRNVPESSDAVVRLLTTLLKRSVDTMAGLGVLVDSLLRNITANRADITAAKSSMQFDLNHLMESWEVPSRARDDDHMTHCADFVRRYLVKACSPPTEVQKYACRLTGKNAKVPSLLNLPDVVTNYLIGCLLEGLKLGVREIFADPEALAEKPTRYWLALGRDYESRKQELLRRKTVRAGWAVKLRQSIGRAL</sequence>
<organism evidence="1 2">
    <name type="scientific">Ancylostoma caninum</name>
    <name type="common">Dog hookworm</name>
    <dbReference type="NCBI Taxonomy" id="29170"/>
    <lineage>
        <taxon>Eukaryota</taxon>
        <taxon>Metazoa</taxon>
        <taxon>Ecdysozoa</taxon>
        <taxon>Nematoda</taxon>
        <taxon>Chromadorea</taxon>
        <taxon>Rhabditida</taxon>
        <taxon>Rhabditina</taxon>
        <taxon>Rhabditomorpha</taxon>
        <taxon>Strongyloidea</taxon>
        <taxon>Ancylostomatidae</taxon>
        <taxon>Ancylostomatinae</taxon>
        <taxon>Ancylostoma</taxon>
    </lineage>
</organism>
<protein>
    <submittedName>
        <fullName evidence="1">Uncharacterized protein</fullName>
    </submittedName>
</protein>
<accession>A0A368F5S1</accession>
<dbReference type="EMBL" id="JOJR01004103">
    <property type="protein sequence ID" value="RCN27456.1"/>
    <property type="molecule type" value="Genomic_DNA"/>
</dbReference>
<dbReference type="Proteomes" id="UP000252519">
    <property type="component" value="Unassembled WGS sequence"/>
</dbReference>
<dbReference type="AlphaFoldDB" id="A0A368F5S1"/>
<evidence type="ECO:0000313" key="2">
    <source>
        <dbReference type="Proteomes" id="UP000252519"/>
    </source>
</evidence>
<comment type="caution">
    <text evidence="1">The sequence shown here is derived from an EMBL/GenBank/DDBJ whole genome shotgun (WGS) entry which is preliminary data.</text>
</comment>
<name>A0A368F5S1_ANCCA</name>
<dbReference type="OrthoDB" id="5883555at2759"/>
<evidence type="ECO:0000313" key="1">
    <source>
        <dbReference type="EMBL" id="RCN27456.1"/>
    </source>
</evidence>
<reference evidence="1 2" key="1">
    <citation type="submission" date="2014-10" db="EMBL/GenBank/DDBJ databases">
        <title>Draft genome of the hookworm Ancylostoma caninum.</title>
        <authorList>
            <person name="Mitreva M."/>
        </authorList>
    </citation>
    <scope>NUCLEOTIDE SEQUENCE [LARGE SCALE GENOMIC DNA]</scope>
    <source>
        <strain evidence="1 2">Baltimore</strain>
    </source>
</reference>
<gene>
    <name evidence="1" type="ORF">ANCCAN_26809</name>
</gene>